<feature type="coiled-coil region" evidence="4">
    <location>
        <begin position="372"/>
        <end position="399"/>
    </location>
</feature>
<dbReference type="InterPro" id="IPR011990">
    <property type="entry name" value="TPR-like_helical_dom_sf"/>
</dbReference>
<evidence type="ECO:0000256" key="5">
    <source>
        <dbReference type="SAM" id="MobiDB-lite"/>
    </source>
</evidence>
<dbReference type="InterPro" id="IPR003107">
    <property type="entry name" value="HAT"/>
</dbReference>
<feature type="compositionally biased region" description="Basic and acidic residues" evidence="5">
    <location>
        <begin position="605"/>
        <end position="619"/>
    </location>
</feature>
<dbReference type="EMBL" id="JBANRG010000033">
    <property type="protein sequence ID" value="KAK7450527.1"/>
    <property type="molecule type" value="Genomic_DNA"/>
</dbReference>
<dbReference type="PANTHER" id="PTHR19980">
    <property type="entry name" value="RNA CLEAVAGE STIMULATION FACTOR"/>
    <property type="match status" value="1"/>
</dbReference>
<keyword evidence="3" id="KW-0963">Cytoplasm</keyword>
<evidence type="ECO:0000313" key="7">
    <source>
        <dbReference type="EMBL" id="KAK7450527.1"/>
    </source>
</evidence>
<comment type="caution">
    <text evidence="7">The sequence shown here is derived from an EMBL/GenBank/DDBJ whole genome shotgun (WGS) entry which is preliminary data.</text>
</comment>
<evidence type="ECO:0000256" key="2">
    <source>
        <dbReference type="ARBA" id="ARBA00023242"/>
    </source>
</evidence>
<organism evidence="7 9">
    <name type="scientific">Marasmiellus scandens</name>
    <dbReference type="NCBI Taxonomy" id="2682957"/>
    <lineage>
        <taxon>Eukaryota</taxon>
        <taxon>Fungi</taxon>
        <taxon>Dikarya</taxon>
        <taxon>Basidiomycota</taxon>
        <taxon>Agaricomycotina</taxon>
        <taxon>Agaricomycetes</taxon>
        <taxon>Agaricomycetidae</taxon>
        <taxon>Agaricales</taxon>
        <taxon>Marasmiineae</taxon>
        <taxon>Omphalotaceae</taxon>
        <taxon>Marasmiellus</taxon>
    </lineage>
</organism>
<dbReference type="SMART" id="SM00386">
    <property type="entry name" value="HAT"/>
    <property type="match status" value="8"/>
</dbReference>
<dbReference type="EMBL" id="JBANRG010000033">
    <property type="protein sequence ID" value="KAK7450539.1"/>
    <property type="molecule type" value="Genomic_DNA"/>
</dbReference>
<reference evidence="7 9" key="1">
    <citation type="submission" date="2024-01" db="EMBL/GenBank/DDBJ databases">
        <title>A draft genome for the cacao thread blight pathogen Marasmiellus scandens.</title>
        <authorList>
            <person name="Baruah I.K."/>
            <person name="Leung J."/>
            <person name="Bukari Y."/>
            <person name="Amoako-Attah I."/>
            <person name="Meinhardt L.W."/>
            <person name="Bailey B.A."/>
            <person name="Cohen S.P."/>
        </authorList>
    </citation>
    <scope>NUCLEOTIDE SEQUENCE [LARGE SCALE GENOMIC DNA]</scope>
    <source>
        <strain evidence="7 9">GH-19</strain>
    </source>
</reference>
<proteinExistence type="predicted"/>
<evidence type="ECO:0000259" key="6">
    <source>
        <dbReference type="Pfam" id="PF05843"/>
    </source>
</evidence>
<feature type="compositionally biased region" description="Polar residues" evidence="5">
    <location>
        <begin position="705"/>
        <end position="715"/>
    </location>
</feature>
<keyword evidence="3" id="KW-0507">mRNA processing</keyword>
<accession>A0ABR1J745</accession>
<feature type="domain" description="Suppressor of forked" evidence="6">
    <location>
        <begin position="30"/>
        <end position="597"/>
    </location>
</feature>
<keyword evidence="1" id="KW-0677">Repeat</keyword>
<dbReference type="Pfam" id="PF05843">
    <property type="entry name" value="Suf"/>
    <property type="match status" value="1"/>
</dbReference>
<dbReference type="Gene3D" id="1.25.40.1040">
    <property type="match status" value="1"/>
</dbReference>
<evidence type="ECO:0000256" key="4">
    <source>
        <dbReference type="SAM" id="Coils"/>
    </source>
</evidence>
<protein>
    <recommendedName>
        <fullName evidence="3">mRNA 3'-end-processing protein RNA14</fullName>
    </recommendedName>
</protein>
<dbReference type="SUPFAM" id="SSF48452">
    <property type="entry name" value="TPR-like"/>
    <property type="match status" value="2"/>
</dbReference>
<evidence type="ECO:0000313" key="9">
    <source>
        <dbReference type="Proteomes" id="UP001498398"/>
    </source>
</evidence>
<keyword evidence="4" id="KW-0175">Coiled coil</keyword>
<comment type="subcellular location">
    <subcellularLocation>
        <location evidence="3">Nucleus</location>
    </subcellularLocation>
    <subcellularLocation>
        <location evidence="3">Cytoplasm</location>
    </subcellularLocation>
    <text evidence="3">Nucleus and/or cytoplasm.</text>
</comment>
<evidence type="ECO:0000256" key="1">
    <source>
        <dbReference type="ARBA" id="ARBA00022737"/>
    </source>
</evidence>
<sequence>MWENYLPVSMKVRVEEDKDDCTLTLTSLGPLNDHLQTNPFDEDAWRKFLVGADSSGEAEKISAAYELFLKHYPNTPSAQIAYINFFLNSPKTFSKAEELFKRFLKVSPSVELLSFYLTYIRRINAGSSTSVIVRKAYEFALDLVGQDRDSGDMWADYILFLNATPASSTWEIQRKMDTIRGVYSRATQIPLNNLERLWNDYEDFERKVNPAAAAAKFISVLSPAYNRAIVALRELNKQTSHLFRPASSVQPYLFPPTSPVRFLPVSPRFVLSERQHAGRWKAYLKWEESNPLMMDNVRLQSRISLVYQKALVMMRFFPEIWFMAYIWMNSTDKPEGALSTLKSGIEANPASFLLNFAYIDFLENEKEFGAVHKAFNQFLEILQNNLDRLQAEADKAAALPGAVHKSHGAEADSSNGISLSRMNIVDSEELKDRVKEYNLVWIMYMRFGRRAEGIKSSRAIFGKARKGRYISWDMFEAAALMEYHSGDEAVATRIFELGMKTHPNEEDFVLRHLSFLISRNDESNARALFERIVSTPSFEQSRSIWECWFKYEYQYGTLDAARNLEKRMMKVFPNDPPIKRFAQRYTYLATDAIASRDIGAAMSKKESQIARQREREKEGLVASANGDGNALPVPKRQVDGETAPGTTSSPPAAELGRRRGRDGDHGRHGSGNKRQRTSSPVGRDIRRTIDRGIGLGGGRGERQKAFSSPEVSNGNRCQGTIGNERKTLQLPLALSRFIGELPAPSTFDGPVFKPDDMMELFRTIVIPSTLKAKSPPRGSKYDSS</sequence>
<evidence type="ECO:0000313" key="8">
    <source>
        <dbReference type="EMBL" id="KAK7450539.1"/>
    </source>
</evidence>
<feature type="region of interest" description="Disordered" evidence="5">
    <location>
        <begin position="605"/>
        <end position="715"/>
    </location>
</feature>
<dbReference type="Proteomes" id="UP001498398">
    <property type="component" value="Unassembled WGS sequence"/>
</dbReference>
<keyword evidence="9" id="KW-1185">Reference proteome</keyword>
<keyword evidence="2 3" id="KW-0539">Nucleus</keyword>
<dbReference type="InterPro" id="IPR045243">
    <property type="entry name" value="Rna14-like"/>
</dbReference>
<gene>
    <name evidence="7" type="primary">RNA14_1</name>
    <name evidence="8" type="synonym">RNA14_2</name>
    <name evidence="7" type="ORF">VKT23_012836</name>
    <name evidence="8" type="ORF">VKT23_012848</name>
</gene>
<feature type="compositionally biased region" description="Basic and acidic residues" evidence="5">
    <location>
        <begin position="655"/>
        <end position="667"/>
    </location>
</feature>
<evidence type="ECO:0000256" key="3">
    <source>
        <dbReference type="RuleBase" id="RU369035"/>
    </source>
</evidence>
<name>A0ABR1J745_9AGAR</name>
<comment type="function">
    <text evidence="3">Component of the cleavage factor IA (CFIA) complex, which is involved in the endonucleolytic cleavage during polyadenylation-dependent pre-mRNA 3'-end formation.</text>
</comment>
<dbReference type="PANTHER" id="PTHR19980:SF0">
    <property type="entry name" value="CLEAVAGE STIMULATION FACTOR SUBUNIT 3"/>
    <property type="match status" value="1"/>
</dbReference>
<dbReference type="InterPro" id="IPR008847">
    <property type="entry name" value="Suf"/>
</dbReference>